<dbReference type="Proteomes" id="UP001328107">
    <property type="component" value="Unassembled WGS sequence"/>
</dbReference>
<keyword evidence="1" id="KW-0812">Transmembrane</keyword>
<feature type="transmembrane region" description="Helical" evidence="1">
    <location>
        <begin position="107"/>
        <end position="127"/>
    </location>
</feature>
<gene>
    <name evidence="2" type="ORF">PMAYCL1PPCAC_16572</name>
</gene>
<evidence type="ECO:0008006" key="4">
    <source>
        <dbReference type="Google" id="ProtNLM"/>
    </source>
</evidence>
<proteinExistence type="predicted"/>
<keyword evidence="1" id="KW-0472">Membrane</keyword>
<keyword evidence="3" id="KW-1185">Reference proteome</keyword>
<protein>
    <recommendedName>
        <fullName evidence="4">G protein-coupled receptor</fullName>
    </recommendedName>
</protein>
<sequence>HTDSPVPSKKPLIRRVSMSADSSPVDPALLSCQPRFESRYSGSRRMTIAVPTHGTCDVHDDQHLRPTRHQSRRATVPSGADELKGVRNSIPWMHTVIVVRRNTRKKAFIMLSLNLILWLPYFAHAILSSFVFLDHSQFQFACALV</sequence>
<accession>A0AAN5HZD9</accession>
<evidence type="ECO:0000313" key="2">
    <source>
        <dbReference type="EMBL" id="GMR46377.1"/>
    </source>
</evidence>
<dbReference type="EMBL" id="BTRK01000004">
    <property type="protein sequence ID" value="GMR46377.1"/>
    <property type="molecule type" value="Genomic_DNA"/>
</dbReference>
<evidence type="ECO:0000256" key="1">
    <source>
        <dbReference type="SAM" id="Phobius"/>
    </source>
</evidence>
<keyword evidence="1" id="KW-1133">Transmembrane helix</keyword>
<dbReference type="AlphaFoldDB" id="A0AAN5HZD9"/>
<organism evidence="2 3">
    <name type="scientific">Pristionchus mayeri</name>
    <dbReference type="NCBI Taxonomy" id="1317129"/>
    <lineage>
        <taxon>Eukaryota</taxon>
        <taxon>Metazoa</taxon>
        <taxon>Ecdysozoa</taxon>
        <taxon>Nematoda</taxon>
        <taxon>Chromadorea</taxon>
        <taxon>Rhabditida</taxon>
        <taxon>Rhabditina</taxon>
        <taxon>Diplogasteromorpha</taxon>
        <taxon>Diplogasteroidea</taxon>
        <taxon>Neodiplogasteridae</taxon>
        <taxon>Pristionchus</taxon>
    </lineage>
</organism>
<reference evidence="3" key="1">
    <citation type="submission" date="2022-10" db="EMBL/GenBank/DDBJ databases">
        <title>Genome assembly of Pristionchus species.</title>
        <authorList>
            <person name="Yoshida K."/>
            <person name="Sommer R.J."/>
        </authorList>
    </citation>
    <scope>NUCLEOTIDE SEQUENCE [LARGE SCALE GENOMIC DNA]</scope>
    <source>
        <strain evidence="3">RS5460</strain>
    </source>
</reference>
<comment type="caution">
    <text evidence="2">The sequence shown here is derived from an EMBL/GenBank/DDBJ whole genome shotgun (WGS) entry which is preliminary data.</text>
</comment>
<feature type="non-terminal residue" evidence="2">
    <location>
        <position position="145"/>
    </location>
</feature>
<evidence type="ECO:0000313" key="3">
    <source>
        <dbReference type="Proteomes" id="UP001328107"/>
    </source>
</evidence>
<name>A0AAN5HZD9_9BILA</name>
<feature type="non-terminal residue" evidence="2">
    <location>
        <position position="1"/>
    </location>
</feature>